<comment type="catalytic activity">
    <reaction evidence="7">
        <text>L-seryl-[pyruvate dehydrogenase E1 alpha subunit] + ATP = O-phospho-L-seryl-[pyruvate dehydrogenase E1 alpha subunit] + ADP + H(+)</text>
        <dbReference type="Rhea" id="RHEA:23052"/>
        <dbReference type="Rhea" id="RHEA-COMP:13689"/>
        <dbReference type="Rhea" id="RHEA-COMP:13690"/>
        <dbReference type="ChEBI" id="CHEBI:15378"/>
        <dbReference type="ChEBI" id="CHEBI:29999"/>
        <dbReference type="ChEBI" id="CHEBI:30616"/>
        <dbReference type="ChEBI" id="CHEBI:83421"/>
        <dbReference type="ChEBI" id="CHEBI:456216"/>
        <dbReference type="EC" id="2.7.11.2"/>
    </reaction>
</comment>
<dbReference type="InterPro" id="IPR036784">
    <property type="entry name" value="AK/P_DHK_N_sf"/>
</dbReference>
<keyword evidence="2 8" id="KW-0808">Transferase</keyword>
<dbReference type="EC" id="2.7.11.-" evidence="8"/>
<dbReference type="GO" id="GO:0005759">
    <property type="term" value="C:mitochondrial matrix"/>
    <property type="evidence" value="ECO:0007669"/>
    <property type="project" value="UniProtKB-SubCell"/>
</dbReference>
<dbReference type="CDD" id="cd16929">
    <property type="entry name" value="HATPase_PDK-like"/>
    <property type="match status" value="1"/>
</dbReference>
<dbReference type="PROSITE" id="PS50109">
    <property type="entry name" value="HIS_KIN"/>
    <property type="match status" value="1"/>
</dbReference>
<dbReference type="Gene3D" id="1.20.140.20">
    <property type="entry name" value="Alpha-ketoacid/pyruvate dehydrogenase kinase, N-terminal domain"/>
    <property type="match status" value="1"/>
</dbReference>
<dbReference type="InterPro" id="IPR036890">
    <property type="entry name" value="HATPase_C_sf"/>
</dbReference>
<keyword evidence="6 8" id="KW-0496">Mitochondrion</keyword>
<keyword evidence="5 8" id="KW-0067">ATP-binding</keyword>
<dbReference type="SMART" id="SM00387">
    <property type="entry name" value="HATPase_c"/>
    <property type="match status" value="1"/>
</dbReference>
<dbReference type="SUPFAM" id="SSF55874">
    <property type="entry name" value="ATPase domain of HSP90 chaperone/DNA topoisomerase II/histidine kinase"/>
    <property type="match status" value="1"/>
</dbReference>
<dbReference type="FunFam" id="3.30.565.10:FF:000065">
    <property type="entry name" value="[Pyruvate dehydrogenase (Acetyl-transferring)] kinase mitochondrial"/>
    <property type="match status" value="1"/>
</dbReference>
<evidence type="ECO:0000256" key="6">
    <source>
        <dbReference type="ARBA" id="ARBA00023128"/>
    </source>
</evidence>
<evidence type="ECO:0000256" key="1">
    <source>
        <dbReference type="ARBA" id="ARBA00006155"/>
    </source>
</evidence>
<dbReference type="AlphaFoldDB" id="A0A7S3VH93"/>
<keyword evidence="3 8" id="KW-0547">Nucleotide-binding</keyword>
<dbReference type="EMBL" id="HBIP01003221">
    <property type="protein sequence ID" value="CAE0486365.1"/>
    <property type="molecule type" value="Transcribed_RNA"/>
</dbReference>
<name>A0A7S3VH93_DUNTE</name>
<dbReference type="GO" id="GO:0010906">
    <property type="term" value="P:regulation of glucose metabolic process"/>
    <property type="evidence" value="ECO:0007669"/>
    <property type="project" value="TreeGrafter"/>
</dbReference>
<evidence type="ECO:0000256" key="8">
    <source>
        <dbReference type="RuleBase" id="RU366032"/>
    </source>
</evidence>
<evidence type="ECO:0000256" key="5">
    <source>
        <dbReference type="ARBA" id="ARBA00022840"/>
    </source>
</evidence>
<dbReference type="SUPFAM" id="SSF69012">
    <property type="entry name" value="alpha-ketoacid dehydrogenase kinase, N-terminal domain"/>
    <property type="match status" value="1"/>
</dbReference>
<dbReference type="Pfam" id="PF10436">
    <property type="entry name" value="BCDHK_Adom3"/>
    <property type="match status" value="1"/>
</dbReference>
<reference evidence="10" key="1">
    <citation type="submission" date="2021-01" db="EMBL/GenBank/DDBJ databases">
        <authorList>
            <person name="Corre E."/>
            <person name="Pelletier E."/>
            <person name="Niang G."/>
            <person name="Scheremetjew M."/>
            <person name="Finn R."/>
            <person name="Kale V."/>
            <person name="Holt S."/>
            <person name="Cochrane G."/>
            <person name="Meng A."/>
            <person name="Brown T."/>
            <person name="Cohen L."/>
        </authorList>
    </citation>
    <scope>NUCLEOTIDE SEQUENCE</scope>
    <source>
        <strain evidence="10">CCMP1320</strain>
    </source>
</reference>
<evidence type="ECO:0000313" key="10">
    <source>
        <dbReference type="EMBL" id="CAE0486365.1"/>
    </source>
</evidence>
<dbReference type="PANTHER" id="PTHR11947">
    <property type="entry name" value="PYRUVATE DEHYDROGENASE KINASE"/>
    <property type="match status" value="1"/>
</dbReference>
<proteinExistence type="inferred from homology"/>
<gene>
    <name evidence="10" type="ORF">DTER00134_LOCUS1404</name>
</gene>
<dbReference type="InterPro" id="IPR039028">
    <property type="entry name" value="BCKD/PDK"/>
</dbReference>
<dbReference type="GO" id="GO:0004740">
    <property type="term" value="F:pyruvate dehydrogenase (acetyl-transferring) kinase activity"/>
    <property type="evidence" value="ECO:0007669"/>
    <property type="project" value="UniProtKB-EC"/>
</dbReference>
<keyword evidence="4 8" id="KW-0418">Kinase</keyword>
<sequence length="431" mass="47933">MQSVFRRVVVAQFAKGRHPASSWLKALQASSYSNVSAAATAYSNSNAAVASSSTVAKGVRLMDVHEQSLVDDIFSHALKKQTGVSLKYMLDFGANPIERQLILSAQFLHKELPVRLAHRVAELENLPYGLSAKSSILKVRDWYVDSFKELRQFPPITNAQDEANFTMLLRSIYHRHANVVPVMAKGVSELRMELIKQQSAERVLSEMPEVHQFLDGFYLSRIGIRILIGQHIALHEPPKDDHIGLICTACSPVQVAQDAINDARSICLREYGSSPEVMVYGAPEFVFPYVPSHLHHMVFELVKNSLRAVQDKYEDALEDSPPIRVVVAEGMEDVTIKVSDEGGGIPRSGMPNIWTYLYSTANHPVQLAEQDIQPTIEDSPVVLAGYGYGLPISRLYARYFGGDLQIISMEGYGTDAYLHLNRLGNSQEPLP</sequence>
<protein>
    <recommendedName>
        <fullName evidence="8">Protein-serine/threonine kinase</fullName>
        <ecNumber evidence="8">2.7.11.-</ecNumber>
    </recommendedName>
</protein>
<feature type="domain" description="Histidine kinase" evidence="9">
    <location>
        <begin position="291"/>
        <end position="424"/>
    </location>
</feature>
<accession>A0A7S3VH93</accession>
<evidence type="ECO:0000256" key="7">
    <source>
        <dbReference type="ARBA" id="ARBA00048201"/>
    </source>
</evidence>
<comment type="subcellular location">
    <subcellularLocation>
        <location evidence="8">Mitochondrion matrix</location>
    </subcellularLocation>
</comment>
<dbReference type="InterPro" id="IPR018955">
    <property type="entry name" value="BCDHK/PDK_N"/>
</dbReference>
<evidence type="ECO:0000256" key="4">
    <source>
        <dbReference type="ARBA" id="ARBA00022777"/>
    </source>
</evidence>
<evidence type="ECO:0000259" key="9">
    <source>
        <dbReference type="PROSITE" id="PS50109"/>
    </source>
</evidence>
<dbReference type="InterPro" id="IPR005467">
    <property type="entry name" value="His_kinase_dom"/>
</dbReference>
<dbReference type="Pfam" id="PF02518">
    <property type="entry name" value="HATPase_c"/>
    <property type="match status" value="1"/>
</dbReference>
<dbReference type="Gene3D" id="3.30.565.10">
    <property type="entry name" value="Histidine kinase-like ATPase, C-terminal domain"/>
    <property type="match status" value="1"/>
</dbReference>
<evidence type="ECO:0000256" key="2">
    <source>
        <dbReference type="ARBA" id="ARBA00022679"/>
    </source>
</evidence>
<organism evidence="10">
    <name type="scientific">Dunaliella tertiolecta</name>
    <name type="common">Green alga</name>
    <dbReference type="NCBI Taxonomy" id="3047"/>
    <lineage>
        <taxon>Eukaryota</taxon>
        <taxon>Viridiplantae</taxon>
        <taxon>Chlorophyta</taxon>
        <taxon>core chlorophytes</taxon>
        <taxon>Chlorophyceae</taxon>
        <taxon>CS clade</taxon>
        <taxon>Chlamydomonadales</taxon>
        <taxon>Dunaliellaceae</taxon>
        <taxon>Dunaliella</taxon>
    </lineage>
</organism>
<dbReference type="PANTHER" id="PTHR11947:SF3">
    <property type="entry name" value="[PYRUVATE DEHYDROGENASE (ACETYL-TRANSFERRING)] KINASE, MITOCHONDRIAL"/>
    <property type="match status" value="1"/>
</dbReference>
<dbReference type="InterPro" id="IPR003594">
    <property type="entry name" value="HATPase_dom"/>
</dbReference>
<evidence type="ECO:0000256" key="3">
    <source>
        <dbReference type="ARBA" id="ARBA00022741"/>
    </source>
</evidence>
<dbReference type="GO" id="GO:0005524">
    <property type="term" value="F:ATP binding"/>
    <property type="evidence" value="ECO:0007669"/>
    <property type="project" value="UniProtKB-UniRule"/>
</dbReference>
<comment type="similarity">
    <text evidence="1 8">Belongs to the PDK/BCKDK protein kinase family.</text>
</comment>